<comment type="pathway">
    <text evidence="1">Porphyrin-containing compound metabolism; chlorophyll biosynthesis.</text>
</comment>
<keyword evidence="10" id="KW-1185">Reference proteome</keyword>
<dbReference type="EC" id="1.3.1.33" evidence="3"/>
<organism evidence="9 10">
    <name type="scientific">Triparma columacea</name>
    <dbReference type="NCBI Taxonomy" id="722753"/>
    <lineage>
        <taxon>Eukaryota</taxon>
        <taxon>Sar</taxon>
        <taxon>Stramenopiles</taxon>
        <taxon>Ochrophyta</taxon>
        <taxon>Bolidophyceae</taxon>
        <taxon>Parmales</taxon>
        <taxon>Triparmaceae</taxon>
        <taxon>Triparma</taxon>
    </lineage>
</organism>
<feature type="signal peptide" evidence="8">
    <location>
        <begin position="1"/>
        <end position="16"/>
    </location>
</feature>
<dbReference type="SUPFAM" id="SSF51735">
    <property type="entry name" value="NAD(P)-binding Rossmann-fold domains"/>
    <property type="match status" value="1"/>
</dbReference>
<keyword evidence="7" id="KW-0149">Chlorophyll biosynthesis</keyword>
<evidence type="ECO:0000313" key="10">
    <source>
        <dbReference type="Proteomes" id="UP001165065"/>
    </source>
</evidence>
<dbReference type="Gene3D" id="3.40.50.720">
    <property type="entry name" value="NAD(P)-binding Rossmann-like Domain"/>
    <property type="match status" value="1"/>
</dbReference>
<name>A0A9W7FZY3_9STRA</name>
<dbReference type="Proteomes" id="UP001165065">
    <property type="component" value="Unassembled WGS sequence"/>
</dbReference>
<keyword evidence="5" id="KW-0521">NADP</keyword>
<evidence type="ECO:0000256" key="8">
    <source>
        <dbReference type="SAM" id="SignalP"/>
    </source>
</evidence>
<dbReference type="GO" id="GO:0015979">
    <property type="term" value="P:photosynthesis"/>
    <property type="evidence" value="ECO:0007669"/>
    <property type="project" value="UniProtKB-KW"/>
</dbReference>
<evidence type="ECO:0000256" key="4">
    <source>
        <dbReference type="ARBA" id="ARBA00022531"/>
    </source>
</evidence>
<accession>A0A9W7FZY3</accession>
<reference evidence="10" key="1">
    <citation type="journal article" date="2023" name="Commun. Biol.">
        <title>Genome analysis of Parmales, the sister group of diatoms, reveals the evolutionary specialization of diatoms from phago-mixotrophs to photoautotrophs.</title>
        <authorList>
            <person name="Ban H."/>
            <person name="Sato S."/>
            <person name="Yoshikawa S."/>
            <person name="Yamada K."/>
            <person name="Nakamura Y."/>
            <person name="Ichinomiya M."/>
            <person name="Sato N."/>
            <person name="Blanc-Mathieu R."/>
            <person name="Endo H."/>
            <person name="Kuwata A."/>
            <person name="Ogata H."/>
        </authorList>
    </citation>
    <scope>NUCLEOTIDE SEQUENCE [LARGE SCALE GENOMIC DNA]</scope>
</reference>
<dbReference type="PANTHER" id="PTHR44419:SF19">
    <property type="entry name" value="PROTOCHLOROPHYLLIDE REDUCTASE A, CHLOROPLASTIC"/>
    <property type="match status" value="1"/>
</dbReference>
<dbReference type="InterPro" id="IPR036291">
    <property type="entry name" value="NAD(P)-bd_dom_sf"/>
</dbReference>
<dbReference type="GO" id="GO:0015995">
    <property type="term" value="P:chlorophyll biosynthetic process"/>
    <property type="evidence" value="ECO:0007669"/>
    <property type="project" value="UniProtKB-KW"/>
</dbReference>
<dbReference type="GO" id="GO:0016630">
    <property type="term" value="F:protochlorophyllide reductase activity"/>
    <property type="evidence" value="ECO:0007669"/>
    <property type="project" value="UniProtKB-EC"/>
</dbReference>
<dbReference type="PANTHER" id="PTHR44419">
    <property type="entry name" value="PROTOCHLOROPHYLLIDE REDUCTASE C, CHLOROPLASTIC"/>
    <property type="match status" value="1"/>
</dbReference>
<evidence type="ECO:0000313" key="9">
    <source>
        <dbReference type="EMBL" id="GMI30071.1"/>
    </source>
</evidence>
<keyword evidence="4" id="KW-0602">Photosynthesis</keyword>
<evidence type="ECO:0000256" key="1">
    <source>
        <dbReference type="ARBA" id="ARBA00005173"/>
    </source>
</evidence>
<dbReference type="Pfam" id="PF00106">
    <property type="entry name" value="adh_short"/>
    <property type="match status" value="1"/>
</dbReference>
<dbReference type="InterPro" id="IPR005979">
    <property type="entry name" value="Prochl_reduct"/>
</dbReference>
<evidence type="ECO:0000256" key="3">
    <source>
        <dbReference type="ARBA" id="ARBA00012006"/>
    </source>
</evidence>
<feature type="chain" id="PRO_5040874111" description="protochlorophyllide reductase" evidence="8">
    <location>
        <begin position="17"/>
        <end position="380"/>
    </location>
</feature>
<comment type="caution">
    <text evidence="9">The sequence shown here is derived from an EMBL/GenBank/DDBJ whole genome shotgun (WGS) entry which is preliminary data.</text>
</comment>
<evidence type="ECO:0000256" key="2">
    <source>
        <dbReference type="ARBA" id="ARBA00005821"/>
    </source>
</evidence>
<protein>
    <recommendedName>
        <fullName evidence="3">protochlorophyllide reductase</fullName>
        <ecNumber evidence="3">1.3.1.33</ecNumber>
    </recommendedName>
</protein>
<dbReference type="AlphaFoldDB" id="A0A9W7FZY3"/>
<keyword evidence="6" id="KW-0560">Oxidoreductase</keyword>
<evidence type="ECO:0000256" key="6">
    <source>
        <dbReference type="ARBA" id="ARBA00023002"/>
    </source>
</evidence>
<sequence length="380" mass="40654">MLLPFLLLLLLPSISTLSPSSLSRRVVLASPLTLLIDQSSTLPTTPINKPNNKSVLITGASSGIGYDATLRFIRDGYKVYVSTRSRDKTDLLLERIGKEFDDGLEGGQVVGGVMDLSSFGSIEEYVASLKSDPAVRDRGLDVVALNAGLARNIKDFKVSRTTEGFEGTVGVNHFGHFKLISQGVGAMIERGGGRVVVTASGVHDPDSPGGKQGSPATLGDLRGIEAMGRGCEMVDGGGYDPDKAYKDSKLCNVFFGREYQRRLEERGVKNVLVNSFTPGLIVGTGLFRDQNPVFTKLFDVAATDIFKVGESVSWGGGALHYMATNGGIGRGGLYYGAKPGASRGGDGAYGTTFNVDGVSREVREGEEKQRRLWELSEKLM</sequence>
<dbReference type="EMBL" id="BRYA01000695">
    <property type="protein sequence ID" value="GMI30071.1"/>
    <property type="molecule type" value="Genomic_DNA"/>
</dbReference>
<dbReference type="InterPro" id="IPR002347">
    <property type="entry name" value="SDR_fam"/>
</dbReference>
<comment type="similarity">
    <text evidence="2">Belongs to the short-chain dehydrogenases/reductases (SDR) family. POR subfamily.</text>
</comment>
<evidence type="ECO:0000256" key="7">
    <source>
        <dbReference type="ARBA" id="ARBA00023171"/>
    </source>
</evidence>
<gene>
    <name evidence="9" type="ORF">TrCOL_g3452</name>
</gene>
<keyword evidence="8" id="KW-0732">Signal</keyword>
<proteinExistence type="inferred from homology"/>
<evidence type="ECO:0000256" key="5">
    <source>
        <dbReference type="ARBA" id="ARBA00022857"/>
    </source>
</evidence>
<dbReference type="OrthoDB" id="187748at2759"/>
<dbReference type="PRINTS" id="PR00081">
    <property type="entry name" value="GDHRDH"/>
</dbReference>